<evidence type="ECO:0000313" key="6">
    <source>
        <dbReference type="Proteomes" id="UP000541969"/>
    </source>
</evidence>
<evidence type="ECO:0000256" key="3">
    <source>
        <dbReference type="ARBA" id="ARBA00023002"/>
    </source>
</evidence>
<dbReference type="InterPro" id="IPR005107">
    <property type="entry name" value="CO_DH_flav_C"/>
</dbReference>
<dbReference type="Proteomes" id="UP000541969">
    <property type="component" value="Unassembled WGS sequence"/>
</dbReference>
<protein>
    <submittedName>
        <fullName evidence="5">Carbon-monoxide dehydrogenase medium subunit</fullName>
        <ecNumber evidence="5">1.2.7.4</ecNumber>
    </submittedName>
</protein>
<name>A0A853CDS8_9ACTN</name>
<comment type="caution">
    <text evidence="5">The sequence shown here is derived from an EMBL/GenBank/DDBJ whole genome shotgun (WGS) entry which is preliminary data.</text>
</comment>
<dbReference type="SMART" id="SM01092">
    <property type="entry name" value="CO_deh_flav_C"/>
    <property type="match status" value="1"/>
</dbReference>
<dbReference type="InterPro" id="IPR016166">
    <property type="entry name" value="FAD-bd_PCMH"/>
</dbReference>
<keyword evidence="6" id="KW-1185">Reference proteome</keyword>
<keyword evidence="1" id="KW-0285">Flavoprotein</keyword>
<proteinExistence type="predicted"/>
<dbReference type="FunFam" id="3.30.465.10:FF:000017">
    <property type="entry name" value="Xanthine dehydrogenase, FAD binding subunit"/>
    <property type="match status" value="1"/>
</dbReference>
<dbReference type="Pfam" id="PF03450">
    <property type="entry name" value="CO_deh_flav_C"/>
    <property type="match status" value="1"/>
</dbReference>
<evidence type="ECO:0000259" key="4">
    <source>
        <dbReference type="PROSITE" id="PS51387"/>
    </source>
</evidence>
<dbReference type="InterPro" id="IPR016167">
    <property type="entry name" value="FAD-bd_PCMH_sub1"/>
</dbReference>
<dbReference type="PROSITE" id="PS51387">
    <property type="entry name" value="FAD_PCMH"/>
    <property type="match status" value="1"/>
</dbReference>
<dbReference type="Gene3D" id="3.30.465.10">
    <property type="match status" value="1"/>
</dbReference>
<dbReference type="RefSeq" id="WP_179715852.1">
    <property type="nucleotide sequence ID" value="NZ_JACBZT010000001.1"/>
</dbReference>
<dbReference type="Pfam" id="PF00941">
    <property type="entry name" value="FAD_binding_5"/>
    <property type="match status" value="1"/>
</dbReference>
<dbReference type="GO" id="GO:0043885">
    <property type="term" value="F:anaerobic carbon-monoxide dehydrogenase activity"/>
    <property type="evidence" value="ECO:0007669"/>
    <property type="project" value="UniProtKB-EC"/>
</dbReference>
<dbReference type="PANTHER" id="PTHR42659">
    <property type="entry name" value="XANTHINE DEHYDROGENASE SUBUNIT C-RELATED"/>
    <property type="match status" value="1"/>
</dbReference>
<dbReference type="Gene3D" id="3.30.390.50">
    <property type="entry name" value="CO dehydrogenase flavoprotein, C-terminal domain"/>
    <property type="match status" value="1"/>
</dbReference>
<dbReference type="EC" id="1.2.7.4" evidence="5"/>
<dbReference type="SUPFAM" id="SSF55447">
    <property type="entry name" value="CO dehydrogenase flavoprotein C-terminal domain-like"/>
    <property type="match status" value="1"/>
</dbReference>
<dbReference type="InterPro" id="IPR002346">
    <property type="entry name" value="Mopterin_DH_FAD-bd"/>
</dbReference>
<dbReference type="InterPro" id="IPR016169">
    <property type="entry name" value="FAD-bd_PCMH_sub2"/>
</dbReference>
<dbReference type="Gene3D" id="3.30.43.10">
    <property type="entry name" value="Uridine Diphospho-n-acetylenolpyruvylglucosamine Reductase, domain 2"/>
    <property type="match status" value="1"/>
</dbReference>
<evidence type="ECO:0000256" key="2">
    <source>
        <dbReference type="ARBA" id="ARBA00022827"/>
    </source>
</evidence>
<dbReference type="InterPro" id="IPR051312">
    <property type="entry name" value="Diverse_Substr_Oxidored"/>
</dbReference>
<dbReference type="InterPro" id="IPR036683">
    <property type="entry name" value="CO_DH_flav_C_dom_sf"/>
</dbReference>
<evidence type="ECO:0000256" key="1">
    <source>
        <dbReference type="ARBA" id="ARBA00022630"/>
    </source>
</evidence>
<dbReference type="InterPro" id="IPR036318">
    <property type="entry name" value="FAD-bd_PCMH-like_sf"/>
</dbReference>
<sequence length="285" mass="29808">MIPAAFDYARPSSVDEALQAIAAGGEDVKILAGGQSLIPVMRLRLAAPSTVVDLGRVQELRGVRDDGDAIVIGAMTTHAAVLEDPLVKQHAPLIAEATETVADRQVRHRGTFGGALAHADPAGDLPAVALALDAEFVVAGPNGRRTVPARDFFVDYLTTALEDGELLVEVRIPKLSGEWGMHYEKFNRVAQAWSIVAVAAAVRRENGHIAEARIGLTNMGPTPLRATAAEQALAGADASAEAIASAADHAAEGTEPVSDLNGQADYREHLARVLTRRAVSAAAGL</sequence>
<accession>A0A853CDS8</accession>
<feature type="domain" description="FAD-binding PCMH-type" evidence="4">
    <location>
        <begin position="1"/>
        <end position="177"/>
    </location>
</feature>
<organism evidence="5 6">
    <name type="scientific">Petropleomorpha daqingensis</name>
    <dbReference type="NCBI Taxonomy" id="2026353"/>
    <lineage>
        <taxon>Bacteria</taxon>
        <taxon>Bacillati</taxon>
        <taxon>Actinomycetota</taxon>
        <taxon>Actinomycetes</taxon>
        <taxon>Geodermatophilales</taxon>
        <taxon>Geodermatophilaceae</taxon>
        <taxon>Petropleomorpha</taxon>
    </lineage>
</organism>
<dbReference type="GO" id="GO:0071949">
    <property type="term" value="F:FAD binding"/>
    <property type="evidence" value="ECO:0007669"/>
    <property type="project" value="InterPro"/>
</dbReference>
<evidence type="ECO:0000313" key="5">
    <source>
        <dbReference type="EMBL" id="NYJ05239.1"/>
    </source>
</evidence>
<reference evidence="5 6" key="1">
    <citation type="submission" date="2020-07" db="EMBL/GenBank/DDBJ databases">
        <title>Sequencing the genomes of 1000 actinobacteria strains.</title>
        <authorList>
            <person name="Klenk H.-P."/>
        </authorList>
    </citation>
    <scope>NUCLEOTIDE SEQUENCE [LARGE SCALE GENOMIC DNA]</scope>
    <source>
        <strain evidence="5 6">DSM 104001</strain>
    </source>
</reference>
<dbReference type="PANTHER" id="PTHR42659:SF2">
    <property type="entry name" value="XANTHINE DEHYDROGENASE SUBUNIT C-RELATED"/>
    <property type="match status" value="1"/>
</dbReference>
<dbReference type="AlphaFoldDB" id="A0A853CDS8"/>
<keyword evidence="2" id="KW-0274">FAD</keyword>
<dbReference type="SUPFAM" id="SSF56176">
    <property type="entry name" value="FAD-binding/transporter-associated domain-like"/>
    <property type="match status" value="1"/>
</dbReference>
<dbReference type="EMBL" id="JACBZT010000001">
    <property type="protein sequence ID" value="NYJ05239.1"/>
    <property type="molecule type" value="Genomic_DNA"/>
</dbReference>
<gene>
    <name evidence="5" type="ORF">GGQ55_001517</name>
</gene>
<keyword evidence="3 5" id="KW-0560">Oxidoreductase</keyword>